<comment type="caution">
    <text evidence="2">The sequence shown here is derived from an EMBL/GenBank/DDBJ whole genome shotgun (WGS) entry which is preliminary data.</text>
</comment>
<dbReference type="InterPro" id="IPR050421">
    <property type="entry name" value="PPR"/>
</dbReference>
<organism evidence="2 3">
    <name type="scientific">Rotaria magnacalcarata</name>
    <dbReference type="NCBI Taxonomy" id="392030"/>
    <lineage>
        <taxon>Eukaryota</taxon>
        <taxon>Metazoa</taxon>
        <taxon>Spiralia</taxon>
        <taxon>Gnathifera</taxon>
        <taxon>Rotifera</taxon>
        <taxon>Eurotatoria</taxon>
        <taxon>Bdelloidea</taxon>
        <taxon>Philodinida</taxon>
        <taxon>Philodinidae</taxon>
        <taxon>Rotaria</taxon>
    </lineage>
</organism>
<evidence type="ECO:0000313" key="3">
    <source>
        <dbReference type="Proteomes" id="UP000681720"/>
    </source>
</evidence>
<evidence type="ECO:0008006" key="4">
    <source>
        <dbReference type="Google" id="ProtNLM"/>
    </source>
</evidence>
<dbReference type="EMBL" id="CAJOBJ010041909">
    <property type="protein sequence ID" value="CAF4330855.1"/>
    <property type="molecule type" value="Genomic_DNA"/>
</dbReference>
<dbReference type="NCBIfam" id="TIGR00756">
    <property type="entry name" value="PPR"/>
    <property type="match status" value="2"/>
</dbReference>
<accession>A0A8S2U931</accession>
<name>A0A8S2U931_9BILA</name>
<feature type="non-terminal residue" evidence="2">
    <location>
        <position position="1"/>
    </location>
</feature>
<dbReference type="EMBL" id="CAJOBH010018515">
    <property type="protein sequence ID" value="CAF4206726.1"/>
    <property type="molecule type" value="Genomic_DNA"/>
</dbReference>
<dbReference type="AlphaFoldDB" id="A0A8S2U931"/>
<dbReference type="Pfam" id="PF01535">
    <property type="entry name" value="PPR"/>
    <property type="match status" value="2"/>
</dbReference>
<dbReference type="PANTHER" id="PTHR47928:SF207">
    <property type="entry name" value="PENTATRICOPEPTIDE REPEAT-CONTAINING PROTEIN"/>
    <property type="match status" value="1"/>
</dbReference>
<protein>
    <recommendedName>
        <fullName evidence="4">Pentatricopeptide repeat-containing protein</fullName>
    </recommendedName>
</protein>
<dbReference type="Proteomes" id="UP000681720">
    <property type="component" value="Unassembled WGS sequence"/>
</dbReference>
<dbReference type="InterPro" id="IPR002885">
    <property type="entry name" value="PPR_rpt"/>
</dbReference>
<gene>
    <name evidence="1" type="ORF">BYL167_LOCUS23862</name>
    <name evidence="2" type="ORF">GIL414_LOCUS27120</name>
</gene>
<evidence type="ECO:0000313" key="2">
    <source>
        <dbReference type="EMBL" id="CAF4330855.1"/>
    </source>
</evidence>
<dbReference type="Gene3D" id="1.25.40.10">
    <property type="entry name" value="Tetratricopeptide repeat domain"/>
    <property type="match status" value="1"/>
</dbReference>
<reference evidence="2" key="1">
    <citation type="submission" date="2021-02" db="EMBL/GenBank/DDBJ databases">
        <authorList>
            <person name="Nowell W R."/>
        </authorList>
    </citation>
    <scope>NUCLEOTIDE SEQUENCE</scope>
</reference>
<dbReference type="Proteomes" id="UP000681967">
    <property type="component" value="Unassembled WGS sequence"/>
</dbReference>
<proteinExistence type="predicted"/>
<sequence length="65" mass="7283">NSYGLNGMGDEAVKLFHQMPKESIDHLTYICVLNGCSHSGLVDVARSIFNDIQTKTEIIYTTMVY</sequence>
<evidence type="ECO:0000313" key="1">
    <source>
        <dbReference type="EMBL" id="CAF4206726.1"/>
    </source>
</evidence>
<dbReference type="PANTHER" id="PTHR47928">
    <property type="entry name" value="REPEAT-CONTAINING PROTEIN, PUTATIVE-RELATED"/>
    <property type="match status" value="1"/>
</dbReference>
<dbReference type="InterPro" id="IPR011990">
    <property type="entry name" value="TPR-like_helical_dom_sf"/>
</dbReference>